<proteinExistence type="predicted"/>
<dbReference type="Gene3D" id="3.30.420.10">
    <property type="entry name" value="Ribonuclease H-like superfamily/Ribonuclease H"/>
    <property type="match status" value="1"/>
</dbReference>
<name>A0A026X3G4_OOCBI</name>
<dbReference type="PANTHER" id="PTHR47326">
    <property type="entry name" value="TRANSPOSABLE ELEMENT TC3 TRANSPOSASE-LIKE PROTEIN"/>
    <property type="match status" value="1"/>
</dbReference>
<dbReference type="PANTHER" id="PTHR47326:SF1">
    <property type="entry name" value="HTH PSQ-TYPE DOMAIN-CONTAINING PROTEIN"/>
    <property type="match status" value="1"/>
</dbReference>
<accession>A0A026X3G4</accession>
<dbReference type="Proteomes" id="UP000053097">
    <property type="component" value="Unassembled WGS sequence"/>
</dbReference>
<organism evidence="1 2">
    <name type="scientific">Ooceraea biroi</name>
    <name type="common">Clonal raider ant</name>
    <name type="synonym">Cerapachys biroi</name>
    <dbReference type="NCBI Taxonomy" id="2015173"/>
    <lineage>
        <taxon>Eukaryota</taxon>
        <taxon>Metazoa</taxon>
        <taxon>Ecdysozoa</taxon>
        <taxon>Arthropoda</taxon>
        <taxon>Hexapoda</taxon>
        <taxon>Insecta</taxon>
        <taxon>Pterygota</taxon>
        <taxon>Neoptera</taxon>
        <taxon>Endopterygota</taxon>
        <taxon>Hymenoptera</taxon>
        <taxon>Apocrita</taxon>
        <taxon>Aculeata</taxon>
        <taxon>Formicoidea</taxon>
        <taxon>Formicidae</taxon>
        <taxon>Dorylinae</taxon>
        <taxon>Ooceraea</taxon>
    </lineage>
</organism>
<protein>
    <recommendedName>
        <fullName evidence="3">Tc1-like transposase DDE domain-containing protein</fullName>
    </recommendedName>
</protein>
<reference evidence="1 2" key="1">
    <citation type="journal article" date="2014" name="Curr. Biol.">
        <title>The genome of the clonal raider ant Cerapachys biroi.</title>
        <authorList>
            <person name="Oxley P.R."/>
            <person name="Ji L."/>
            <person name="Fetter-Pruneda I."/>
            <person name="McKenzie S.K."/>
            <person name="Li C."/>
            <person name="Hu H."/>
            <person name="Zhang G."/>
            <person name="Kronauer D.J."/>
        </authorList>
    </citation>
    <scope>NUCLEOTIDE SEQUENCE [LARGE SCALE GENOMIC DNA]</scope>
</reference>
<evidence type="ECO:0008006" key="3">
    <source>
        <dbReference type="Google" id="ProtNLM"/>
    </source>
</evidence>
<dbReference type="OrthoDB" id="9986793at2759"/>
<dbReference type="AlphaFoldDB" id="A0A026X3G4"/>
<sequence>MLEILILASIVFTDESTVTQDGIINLHNDHHWAEDNPHDIVQSKHQQQLSINMWAGIIGDNLIGPFVLPARLTGELYCNFLRENLNELLEEVPLNTIQWMWFMHDGTPAHFIRAARNFLNERFDNRWIGREGPTAWPARSPDLNPLDFYLWNHLKTIVYARPIENAEDLLQRVEQASQTIRQTAGIFQRIRDSIQRCYKACIEAQGGHFEHFL</sequence>
<evidence type="ECO:0000313" key="2">
    <source>
        <dbReference type="Proteomes" id="UP000053097"/>
    </source>
</evidence>
<dbReference type="EMBL" id="KK107016">
    <property type="protein sequence ID" value="EZA62845.1"/>
    <property type="molecule type" value="Genomic_DNA"/>
</dbReference>
<evidence type="ECO:0000313" key="1">
    <source>
        <dbReference type="EMBL" id="EZA62845.1"/>
    </source>
</evidence>
<dbReference type="InterPro" id="IPR036397">
    <property type="entry name" value="RNaseH_sf"/>
</dbReference>
<keyword evidence="2" id="KW-1185">Reference proteome</keyword>
<dbReference type="GO" id="GO:0003676">
    <property type="term" value="F:nucleic acid binding"/>
    <property type="evidence" value="ECO:0007669"/>
    <property type="project" value="InterPro"/>
</dbReference>
<gene>
    <name evidence="1" type="ORF">X777_01160</name>
</gene>